<dbReference type="GO" id="GO:0009432">
    <property type="term" value="P:SOS response"/>
    <property type="evidence" value="ECO:0007669"/>
    <property type="project" value="UniProtKB-UniRule"/>
</dbReference>
<dbReference type="GO" id="GO:0003677">
    <property type="term" value="F:DNA binding"/>
    <property type="evidence" value="ECO:0007669"/>
    <property type="project" value="UniProtKB-UniRule"/>
</dbReference>
<feature type="domain" description="UvrC family homology region profile" evidence="9">
    <location>
        <begin position="243"/>
        <end position="458"/>
    </location>
</feature>
<evidence type="ECO:0000256" key="6">
    <source>
        <dbReference type="HAMAP-Rule" id="MF_00203"/>
    </source>
</evidence>
<dbReference type="Proteomes" id="UP000067476">
    <property type="component" value="Chromosome"/>
</dbReference>
<evidence type="ECO:0000259" key="9">
    <source>
        <dbReference type="PROSITE" id="PS50165"/>
    </source>
</evidence>
<dbReference type="InterPro" id="IPR050066">
    <property type="entry name" value="UvrABC_protein_C"/>
</dbReference>
<dbReference type="HAMAP" id="MF_00203">
    <property type="entry name" value="UvrC"/>
    <property type="match status" value="1"/>
</dbReference>
<dbReference type="AlphaFoldDB" id="A0A0K1W2D2"/>
<dbReference type="Gene3D" id="3.40.1440.10">
    <property type="entry name" value="GIY-YIG endonuclease"/>
    <property type="match status" value="1"/>
</dbReference>
<dbReference type="PANTHER" id="PTHR30562">
    <property type="entry name" value="UVRC/OXIDOREDUCTASE"/>
    <property type="match status" value="1"/>
</dbReference>
<keyword evidence="3 6" id="KW-0228">DNA excision</keyword>
<accession>A0A0K1W2D2</accession>
<gene>
    <name evidence="6 10" type="primary">uvrC</name>
    <name evidence="10" type="ORF">SLITO_v1c08740</name>
</gene>
<dbReference type="SUPFAM" id="SSF47781">
    <property type="entry name" value="RuvA domain 2-like"/>
    <property type="match status" value="1"/>
</dbReference>
<dbReference type="OrthoDB" id="9804933at2"/>
<dbReference type="InterPro" id="IPR038476">
    <property type="entry name" value="UvrC_RNase_H_dom_sf"/>
</dbReference>
<dbReference type="EMBL" id="CP012357">
    <property type="protein sequence ID" value="AKX34489.1"/>
    <property type="molecule type" value="Genomic_DNA"/>
</dbReference>
<dbReference type="PATRIC" id="fig|216942.3.peg.889"/>
<dbReference type="InterPro" id="IPR010994">
    <property type="entry name" value="RuvA_2-like"/>
</dbReference>
<evidence type="ECO:0000256" key="2">
    <source>
        <dbReference type="ARBA" id="ARBA00022763"/>
    </source>
</evidence>
<dbReference type="PANTHER" id="PTHR30562:SF1">
    <property type="entry name" value="UVRABC SYSTEM PROTEIN C"/>
    <property type="match status" value="1"/>
</dbReference>
<keyword evidence="5 6" id="KW-0234">DNA repair</keyword>
<dbReference type="CDD" id="cd10434">
    <property type="entry name" value="GIY-YIG_UvrC_Cho"/>
    <property type="match status" value="1"/>
</dbReference>
<keyword evidence="4 6" id="KW-0267">Excision nuclease</keyword>
<evidence type="ECO:0000313" key="11">
    <source>
        <dbReference type="Proteomes" id="UP000067476"/>
    </source>
</evidence>
<dbReference type="Pfam" id="PF01541">
    <property type="entry name" value="GIY-YIG"/>
    <property type="match status" value="1"/>
</dbReference>
<dbReference type="InterPro" id="IPR036876">
    <property type="entry name" value="UVR_dom_sf"/>
</dbReference>
<dbReference type="NCBIfam" id="TIGR00194">
    <property type="entry name" value="uvrC"/>
    <property type="match status" value="1"/>
</dbReference>
<feature type="domain" description="GIY-YIG" evidence="8">
    <location>
        <begin position="10"/>
        <end position="87"/>
    </location>
</feature>
<dbReference type="GO" id="GO:0009380">
    <property type="term" value="C:excinuclease repair complex"/>
    <property type="evidence" value="ECO:0007669"/>
    <property type="project" value="InterPro"/>
</dbReference>
<dbReference type="FunFam" id="3.40.1440.10:FF:000001">
    <property type="entry name" value="UvrABC system protein C"/>
    <property type="match status" value="1"/>
</dbReference>
<dbReference type="GO" id="GO:0006289">
    <property type="term" value="P:nucleotide-excision repair"/>
    <property type="evidence" value="ECO:0007669"/>
    <property type="project" value="UniProtKB-UniRule"/>
</dbReference>
<evidence type="ECO:0000256" key="1">
    <source>
        <dbReference type="ARBA" id="ARBA00022490"/>
    </source>
</evidence>
<comment type="subunit">
    <text evidence="6">Interacts with UvrB in an incision complex.</text>
</comment>
<reference evidence="10 11" key="1">
    <citation type="journal article" date="2015" name="Genome Announc.">
        <title>Complete Genome Sequence of Spiroplasma litorale TN-1T (DSM 21781), a Bacterium Isolated from a Green-Eyed Horsefly (Tabanus nigrovittatus).</title>
        <authorList>
            <person name="Lo W.S."/>
            <person name="Lai Y.C."/>
            <person name="Lien Y.W."/>
            <person name="Wang T.H."/>
            <person name="Kuo C.H."/>
        </authorList>
    </citation>
    <scope>NUCLEOTIDE SEQUENCE [LARGE SCALE GENOMIC DNA]</scope>
    <source>
        <strain evidence="10 11">TN-1</strain>
    </source>
</reference>
<dbReference type="Pfam" id="PF22920">
    <property type="entry name" value="UvrC_RNaseH"/>
    <property type="match status" value="1"/>
</dbReference>
<evidence type="ECO:0000313" key="10">
    <source>
        <dbReference type="EMBL" id="AKX34489.1"/>
    </source>
</evidence>
<dbReference type="PROSITE" id="PS50151">
    <property type="entry name" value="UVR"/>
    <property type="match status" value="1"/>
</dbReference>
<dbReference type="InterPro" id="IPR035901">
    <property type="entry name" value="GIY-YIG_endonuc_sf"/>
</dbReference>
<keyword evidence="11" id="KW-1185">Reference proteome</keyword>
<sequence length="587" mass="69130">MREIIKNLPEKPGCYIYYNTNNKVIYVGKAKNIKKRVSSYFNKAHNYKTTKLVREIKDLKTIVTVNEKEALLLEQNLIKKYKPRYNVVLNDDKKYPYIAITNEKDPTYIYTRNYDNKSKISFGPLPDGSSARNILKTLERVYPLRRCKGNLGKPCINFHIGQCSGACFKEVPQSYYLEQINNIKKVFNQGAEELKILLKGKMQQAANNLQFEEAQRLKEIISHLNFTTIDQFVDLSEDFNKDIFGFYFEESYISFAVLFYRNGKLISKDSMVFESDIENLQELFESFVMQVYQKNMMPDLIILPNEIKRDSLYLIFKEKLAKNQDNLGTKLIELVTQNAKEFLIEKLKYKNQKSIVNEELLNKLQDILNLPSYPYHIEMFDVANILDEFVTGAMVVFKNGEPSFNDFRKFNIDIDEPDDYHRMQNMIYRRYQKDLNKPENLPDLIIMDGGKIQVNAARTQLDLLDLQIPIIGLVKNDKHKTEYILNFDMQKVNLDKSDETFLFLEKIQDRVHRFAISGFRKRKLKGTTKDELTLVKGIGPKIIEKINNTFNNREDFYNLEEKELKQFIKNEKTYTNLLNFLKNKKKK</sequence>
<evidence type="ECO:0000256" key="4">
    <source>
        <dbReference type="ARBA" id="ARBA00022881"/>
    </source>
</evidence>
<organism evidence="10 11">
    <name type="scientific">Spiroplasma litorale</name>
    <dbReference type="NCBI Taxonomy" id="216942"/>
    <lineage>
        <taxon>Bacteria</taxon>
        <taxon>Bacillati</taxon>
        <taxon>Mycoplasmatota</taxon>
        <taxon>Mollicutes</taxon>
        <taxon>Entomoplasmatales</taxon>
        <taxon>Spiroplasmataceae</taxon>
        <taxon>Spiroplasma</taxon>
    </lineage>
</organism>
<name>A0A0K1W2D2_9MOLU</name>
<dbReference type="InterPro" id="IPR047296">
    <property type="entry name" value="GIY-YIG_UvrC_Cho"/>
</dbReference>
<protein>
    <recommendedName>
        <fullName evidence="6">UvrABC system protein C</fullName>
        <shortName evidence="6">Protein UvrC</shortName>
    </recommendedName>
    <alternativeName>
        <fullName evidence="6">Excinuclease ABC subunit C</fullName>
    </alternativeName>
</protein>
<evidence type="ECO:0000256" key="3">
    <source>
        <dbReference type="ARBA" id="ARBA00022769"/>
    </source>
</evidence>
<comment type="function">
    <text evidence="6">The UvrABC repair system catalyzes the recognition and processing of DNA lesions. UvrC both incises the 5' and 3' sides of the lesion. The N-terminal half is responsible for the 3' incision and the C-terminal half is responsible for the 5' incision.</text>
</comment>
<dbReference type="RefSeq" id="WP_075058575.1">
    <property type="nucleotide sequence ID" value="NZ_CP012357.1"/>
</dbReference>
<dbReference type="InterPro" id="IPR004791">
    <property type="entry name" value="UvrC"/>
</dbReference>
<dbReference type="SUPFAM" id="SSF82771">
    <property type="entry name" value="GIY-YIG endonuclease"/>
    <property type="match status" value="1"/>
</dbReference>
<dbReference type="InterPro" id="IPR000305">
    <property type="entry name" value="GIY-YIG_endonuc"/>
</dbReference>
<dbReference type="SUPFAM" id="SSF46600">
    <property type="entry name" value="C-terminal UvrC-binding domain of UvrB"/>
    <property type="match status" value="1"/>
</dbReference>
<dbReference type="InterPro" id="IPR001162">
    <property type="entry name" value="UvrC_RNase_H_dom"/>
</dbReference>
<dbReference type="Gene3D" id="3.30.420.340">
    <property type="entry name" value="UvrC, RNAse H endonuclease domain"/>
    <property type="match status" value="1"/>
</dbReference>
<keyword evidence="6" id="KW-0742">SOS response</keyword>
<evidence type="ECO:0000256" key="5">
    <source>
        <dbReference type="ARBA" id="ARBA00023204"/>
    </source>
</evidence>
<dbReference type="PROSITE" id="PS50164">
    <property type="entry name" value="GIY_YIG"/>
    <property type="match status" value="1"/>
</dbReference>
<comment type="similarity">
    <text evidence="6">Belongs to the UvrC family.</text>
</comment>
<proteinExistence type="inferred from homology"/>
<keyword evidence="2 6" id="KW-0227">DNA damage</keyword>
<dbReference type="Pfam" id="PF08459">
    <property type="entry name" value="UvrC_RNaseH_dom"/>
    <property type="match status" value="1"/>
</dbReference>
<keyword evidence="1 6" id="KW-0963">Cytoplasm</keyword>
<dbReference type="KEGG" id="sll:SLITO_v1c08740"/>
<comment type="subcellular location">
    <subcellularLocation>
        <location evidence="6">Cytoplasm</location>
    </subcellularLocation>
</comment>
<dbReference type="STRING" id="216942.SLITO_v1c08740"/>
<dbReference type="GO" id="GO:0005737">
    <property type="term" value="C:cytoplasm"/>
    <property type="evidence" value="ECO:0007669"/>
    <property type="project" value="UniProtKB-SubCell"/>
</dbReference>
<feature type="domain" description="UVR" evidence="7">
    <location>
        <begin position="192"/>
        <end position="227"/>
    </location>
</feature>
<dbReference type="PROSITE" id="PS50165">
    <property type="entry name" value="UVRC"/>
    <property type="match status" value="1"/>
</dbReference>
<dbReference type="GO" id="GO:0009381">
    <property type="term" value="F:excinuclease ABC activity"/>
    <property type="evidence" value="ECO:0007669"/>
    <property type="project" value="UniProtKB-UniRule"/>
</dbReference>
<dbReference type="SMART" id="SM00465">
    <property type="entry name" value="GIYc"/>
    <property type="match status" value="1"/>
</dbReference>
<evidence type="ECO:0000259" key="8">
    <source>
        <dbReference type="PROSITE" id="PS50164"/>
    </source>
</evidence>
<dbReference type="InterPro" id="IPR001943">
    <property type="entry name" value="UVR_dom"/>
</dbReference>
<evidence type="ECO:0000259" key="7">
    <source>
        <dbReference type="PROSITE" id="PS50151"/>
    </source>
</evidence>